<evidence type="ECO:0000313" key="3">
    <source>
        <dbReference type="Proteomes" id="UP000183076"/>
    </source>
</evidence>
<organism evidence="2 3">
    <name type="scientific">Sulfitobacter pontiacus</name>
    <dbReference type="NCBI Taxonomy" id="60137"/>
    <lineage>
        <taxon>Bacteria</taxon>
        <taxon>Pseudomonadati</taxon>
        <taxon>Pseudomonadota</taxon>
        <taxon>Alphaproteobacteria</taxon>
        <taxon>Rhodobacterales</taxon>
        <taxon>Roseobacteraceae</taxon>
        <taxon>Sulfitobacter</taxon>
    </lineage>
</organism>
<feature type="region of interest" description="Disordered" evidence="1">
    <location>
        <begin position="328"/>
        <end position="347"/>
    </location>
</feature>
<dbReference type="PANTHER" id="PTHR48228">
    <property type="entry name" value="SUCCINYL-COA--D-CITRAMALATE COA-TRANSFERASE"/>
    <property type="match status" value="1"/>
</dbReference>
<dbReference type="InterPro" id="IPR003673">
    <property type="entry name" value="CoA-Trfase_fam_III"/>
</dbReference>
<proteinExistence type="predicted"/>
<dbReference type="Gene3D" id="3.30.1540.10">
    <property type="entry name" value="formyl-coa transferase, domain 3"/>
    <property type="match status" value="1"/>
</dbReference>
<protein>
    <submittedName>
        <fullName evidence="2">Alpha-methylacyl-CoA racemase</fullName>
    </submittedName>
</protein>
<accession>A0A1H3DCX2</accession>
<dbReference type="Pfam" id="PF02515">
    <property type="entry name" value="CoA_transf_3"/>
    <property type="match status" value="1"/>
</dbReference>
<gene>
    <name evidence="2" type="ORF">SAMN04488041_11049</name>
</gene>
<dbReference type="Proteomes" id="UP000183076">
    <property type="component" value="Unassembled WGS sequence"/>
</dbReference>
<dbReference type="InterPro" id="IPR023606">
    <property type="entry name" value="CoA-Trfase_III_dom_1_sf"/>
</dbReference>
<dbReference type="GO" id="GO:0003824">
    <property type="term" value="F:catalytic activity"/>
    <property type="evidence" value="ECO:0007669"/>
    <property type="project" value="InterPro"/>
</dbReference>
<dbReference type="RefSeq" id="WP_074637517.1">
    <property type="nucleotide sequence ID" value="NZ_CP160850.1"/>
</dbReference>
<reference evidence="3" key="1">
    <citation type="submission" date="2016-10" db="EMBL/GenBank/DDBJ databases">
        <authorList>
            <person name="Varghese N."/>
            <person name="Submissions S."/>
        </authorList>
    </citation>
    <scope>NUCLEOTIDE SEQUENCE [LARGE SCALE GENOMIC DNA]</scope>
    <source>
        <strain evidence="3">DSM 10014</strain>
    </source>
</reference>
<dbReference type="SUPFAM" id="SSF89796">
    <property type="entry name" value="CoA-transferase family III (CaiB/BaiF)"/>
    <property type="match status" value="1"/>
</dbReference>
<dbReference type="PANTHER" id="PTHR48228:SF5">
    <property type="entry name" value="ALPHA-METHYLACYL-COA RACEMASE"/>
    <property type="match status" value="1"/>
</dbReference>
<dbReference type="EMBL" id="FNNB01000010">
    <property type="protein sequence ID" value="SDX63998.1"/>
    <property type="molecule type" value="Genomic_DNA"/>
</dbReference>
<name>A0A1H3DCX2_9RHOB</name>
<dbReference type="InterPro" id="IPR050509">
    <property type="entry name" value="CoA-transferase_III"/>
</dbReference>
<sequence length="362" mass="38208">MSGPLKGLEVIEMAGIGPGPLAGQLLADLGADVIVIDRAEAPADKTDVNRRGKRSVFLDLKSEEGRSTAQALINRAGIVIEGFRPGVMERLGLGPDDLDETVIFGRITGWGQDGPLSQSAGHDINYLGLTGALAAMGTVDNPPPPPLNLVADYGGGTMFLLLGILAAVFERQTSGKGQVVDAAMLDGVSAMMGLFHTFKARGAWSENRASNLLDGGAPFYRCYRTKDDLFMSVGPLEPQFFALLLEKAGLPAEHSVDQNDPATWAERAELYAQAFASKTQAEWSGIFSGTDACVAPVLSMDEAASHPHMAARQTLVEVDGVLQAAPAPRFSRSKPTGINTPKAMGGDTAAIRRALHEAPKSE</sequence>
<dbReference type="GeneID" id="94022522"/>
<dbReference type="Gene3D" id="3.40.50.10540">
    <property type="entry name" value="Crotonobetainyl-coa:carnitine coa-transferase, domain 1"/>
    <property type="match status" value="1"/>
</dbReference>
<dbReference type="InterPro" id="IPR044855">
    <property type="entry name" value="CoA-Trfase_III_dom3_sf"/>
</dbReference>
<dbReference type="AlphaFoldDB" id="A0A1H3DCX2"/>
<evidence type="ECO:0000256" key="1">
    <source>
        <dbReference type="SAM" id="MobiDB-lite"/>
    </source>
</evidence>
<evidence type="ECO:0000313" key="2">
    <source>
        <dbReference type="EMBL" id="SDX63998.1"/>
    </source>
</evidence>
<dbReference type="STRING" id="60137.SAMN04488041_11049"/>